<dbReference type="InterPro" id="IPR035976">
    <property type="entry name" value="Sushi/SCR/CCP_sf"/>
</dbReference>
<evidence type="ECO:0000256" key="6">
    <source>
        <dbReference type="PROSITE-ProRule" id="PRU00302"/>
    </source>
</evidence>
<dbReference type="InterPro" id="IPR000436">
    <property type="entry name" value="Sushi_SCR_CCP_dom"/>
</dbReference>
<feature type="domain" description="Sushi" evidence="9">
    <location>
        <begin position="338"/>
        <end position="403"/>
    </location>
</feature>
<dbReference type="OMA" id="CKETCIL"/>
<evidence type="ECO:0000313" key="11">
    <source>
        <dbReference type="Proteomes" id="UP000000539"/>
    </source>
</evidence>
<feature type="transmembrane region" description="Helical" evidence="7">
    <location>
        <begin position="403"/>
        <end position="427"/>
    </location>
</feature>
<reference evidence="10" key="3">
    <citation type="submission" date="2025-09" db="UniProtKB">
        <authorList>
            <consortium name="Ensembl"/>
        </authorList>
    </citation>
    <scope>IDENTIFICATION</scope>
    <source>
        <strain evidence="10">broiler</strain>
    </source>
</reference>
<comment type="caution">
    <text evidence="6">Lacks conserved residue(s) required for the propagation of feature annotation.</text>
</comment>
<dbReference type="FunFam" id="2.10.70.10:FF:000014">
    <property type="entry name" value="Membrane cofactor protein"/>
    <property type="match status" value="1"/>
</dbReference>
<accession>A0A8V1A2Q9</accession>
<dbReference type="GeneID" id="395384"/>
<evidence type="ECO:0000256" key="3">
    <source>
        <dbReference type="ARBA" id="ARBA00022737"/>
    </source>
</evidence>
<keyword evidence="3" id="KW-0677">Repeat</keyword>
<organism evidence="10 11">
    <name type="scientific">Gallus gallus</name>
    <name type="common">Chicken</name>
    <dbReference type="NCBI Taxonomy" id="9031"/>
    <lineage>
        <taxon>Eukaryota</taxon>
        <taxon>Metazoa</taxon>
        <taxon>Chordata</taxon>
        <taxon>Craniata</taxon>
        <taxon>Vertebrata</taxon>
        <taxon>Euteleostomi</taxon>
        <taxon>Archelosauria</taxon>
        <taxon>Archosauria</taxon>
        <taxon>Dinosauria</taxon>
        <taxon>Saurischia</taxon>
        <taxon>Theropoda</taxon>
        <taxon>Coelurosauria</taxon>
        <taxon>Aves</taxon>
        <taxon>Neognathae</taxon>
        <taxon>Galloanserae</taxon>
        <taxon>Galliformes</taxon>
        <taxon>Phasianidae</taxon>
        <taxon>Phasianinae</taxon>
        <taxon>Gallus</taxon>
    </lineage>
</organism>
<sequence>MAVGVFALAVLLAGLGAARAQGSCTLPDKVQNAELTEDASTMSSFPVGTTVSYTCRPGYMRIPGMPVSRTCGENLMWSQIETFCTARSCTHPGELQNGVVHVTDLTFGSAVTFSCEKGYRLHGNRQISCVIKGKLVDWNGRLPICDRVPCKPPPSIANGRYTEAANYVYQTTVTYSCDDVRTGENPFSLVGSPSIFCTVDENSNGVWSGPPPQCKVVICDNPQVENGRKASGFASQYIYGSSVRFECDPDYVLLGMDVISCTENGTWYPSLPTCKRISEDACGAPKISHGEVVPQKSVYLRGESVQIRCSPRCAFPDGGTEVTVMCQGRNTWSSEPNCACDSEPSDFSPVISHGRIIEGKKSVYSEGDSITIECYAGYTLHGAAHIEYIGGGRWTPEVPVCKLSAYIIAIICMIVAVLVFLAAFWIFKKFISQEGSYAADESGKKTHILKTNIAAEMEELHK</sequence>
<feature type="disulfide bond" evidence="6">
    <location>
        <begin position="247"/>
        <end position="274"/>
    </location>
</feature>
<feature type="domain" description="Sushi" evidence="9">
    <location>
        <begin position="148"/>
        <end position="216"/>
    </location>
</feature>
<dbReference type="GeneTree" id="ENSGT00940000154386"/>
<name>A0A8V1A2Q9_CHICK</name>
<dbReference type="OrthoDB" id="6480633at2759"/>
<feature type="signal peptide" evidence="8">
    <location>
        <begin position="1"/>
        <end position="20"/>
    </location>
</feature>
<dbReference type="SMR" id="A0A8V1A2Q9"/>
<keyword evidence="2 8" id="KW-0732">Signal</keyword>
<dbReference type="Pfam" id="PF00084">
    <property type="entry name" value="Sushi"/>
    <property type="match status" value="6"/>
</dbReference>
<proteinExistence type="evidence at protein level"/>
<keyword evidence="5" id="KW-0325">Glycoprotein</keyword>
<keyword evidence="1 6" id="KW-0768">Sushi</keyword>
<keyword evidence="7" id="KW-1133">Transmembrane helix</keyword>
<dbReference type="Gene3D" id="2.10.70.10">
    <property type="entry name" value="Complement Module, domain 1"/>
    <property type="match status" value="6"/>
</dbReference>
<dbReference type="CDD" id="cd00033">
    <property type="entry name" value="CCP"/>
    <property type="match status" value="5"/>
</dbReference>
<keyword evidence="7" id="KW-0472">Membrane</keyword>
<dbReference type="RefSeq" id="XP_046788807.1">
    <property type="nucleotide sequence ID" value="XM_046932851.1"/>
</dbReference>
<dbReference type="SMART" id="SM00032">
    <property type="entry name" value="CCP"/>
    <property type="match status" value="6"/>
</dbReference>
<feature type="domain" description="Sushi" evidence="9">
    <location>
        <begin position="87"/>
        <end position="147"/>
    </location>
</feature>
<feature type="disulfide bond" evidence="6">
    <location>
        <begin position="374"/>
        <end position="401"/>
    </location>
</feature>
<feature type="domain" description="Sushi" evidence="9">
    <location>
        <begin position="217"/>
        <end position="276"/>
    </location>
</feature>
<reference evidence="10" key="1">
    <citation type="submission" date="2020-11" db="EMBL/GenBank/DDBJ databases">
        <title>Gallus gallus (Chicken) genome, bGalGal1, GRCg7b, maternal haplotype autosomes + Z &amp; W.</title>
        <authorList>
            <person name="Warren W."/>
            <person name="Formenti G."/>
            <person name="Fedrigo O."/>
            <person name="Haase B."/>
            <person name="Mountcastle J."/>
            <person name="Balacco J."/>
            <person name="Tracey A."/>
            <person name="Schneider V."/>
            <person name="Okimoto R."/>
            <person name="Cheng H."/>
            <person name="Hawken R."/>
            <person name="Howe K."/>
            <person name="Jarvis E.D."/>
        </authorList>
    </citation>
    <scope>NUCLEOTIDE SEQUENCE [LARGE SCALE GENOMIC DNA]</scope>
    <source>
        <strain evidence="10">Broiler</strain>
    </source>
</reference>
<dbReference type="Proteomes" id="UP000000539">
    <property type="component" value="Chromosome 26"/>
</dbReference>
<evidence type="ECO:0000256" key="4">
    <source>
        <dbReference type="ARBA" id="ARBA00023157"/>
    </source>
</evidence>
<dbReference type="AlphaFoldDB" id="A0A8V1A2Q9"/>
<feature type="domain" description="Sushi" evidence="9">
    <location>
        <begin position="22"/>
        <end position="86"/>
    </location>
</feature>
<evidence type="ECO:0007829" key="12">
    <source>
        <dbReference type="PeptideAtlas" id="A0A8V1A2Q9"/>
    </source>
</evidence>
<dbReference type="InterPro" id="IPR050350">
    <property type="entry name" value="Compl-Cell_Adhes-Reg"/>
</dbReference>
<evidence type="ECO:0000313" key="10">
    <source>
        <dbReference type="Ensembl" id="ENSGALP00010040165.1"/>
    </source>
</evidence>
<evidence type="ECO:0000256" key="7">
    <source>
        <dbReference type="SAM" id="Phobius"/>
    </source>
</evidence>
<dbReference type="PANTHER" id="PTHR19325">
    <property type="entry name" value="COMPLEMENT COMPONENT-RELATED SUSHI DOMAIN-CONTAINING"/>
    <property type="match status" value="1"/>
</dbReference>
<keyword evidence="12" id="KW-1267">Proteomics identification</keyword>
<evidence type="ECO:0000256" key="8">
    <source>
        <dbReference type="SAM" id="SignalP"/>
    </source>
</evidence>
<gene>
    <name evidence="10" type="primary">C4BPM</name>
</gene>
<dbReference type="PANTHER" id="PTHR19325:SF570">
    <property type="entry name" value="COMPLEMENT COMPONENT 4 BINDING PROTEIN, MEMBRANE"/>
    <property type="match status" value="1"/>
</dbReference>
<dbReference type="SUPFAM" id="SSF57535">
    <property type="entry name" value="Complement control module/SCR domain"/>
    <property type="match status" value="6"/>
</dbReference>
<evidence type="ECO:0000259" key="9">
    <source>
        <dbReference type="PROSITE" id="PS50923"/>
    </source>
</evidence>
<dbReference type="Ensembl" id="ENSGALT00010065899.1">
    <property type="protein sequence ID" value="ENSGALP00010040165.1"/>
    <property type="gene ID" value="ENSGALG00010027178.1"/>
</dbReference>
<keyword evidence="11" id="KW-1185">Reference proteome</keyword>
<feature type="chain" id="PRO_5036472070" evidence="8">
    <location>
        <begin position="21"/>
        <end position="462"/>
    </location>
</feature>
<dbReference type="CTD" id="395384"/>
<protein>
    <submittedName>
        <fullName evidence="10">Complement component 4 binding protein, membrane</fullName>
    </submittedName>
</protein>
<evidence type="ECO:0000256" key="1">
    <source>
        <dbReference type="ARBA" id="ARBA00022659"/>
    </source>
</evidence>
<keyword evidence="4 6" id="KW-1015">Disulfide bond</keyword>
<keyword evidence="7" id="KW-0812">Transmembrane</keyword>
<evidence type="ECO:0000256" key="5">
    <source>
        <dbReference type="ARBA" id="ARBA00023180"/>
    </source>
</evidence>
<dbReference type="FunFam" id="2.10.70.10:FF:000055">
    <property type="entry name" value="Complement decay-accelerating factor, GPI-anchored"/>
    <property type="match status" value="1"/>
</dbReference>
<reference evidence="10" key="2">
    <citation type="submission" date="2025-08" db="UniProtKB">
        <authorList>
            <consortium name="Ensembl"/>
        </authorList>
    </citation>
    <scope>IDENTIFICATION</scope>
    <source>
        <strain evidence="10">broiler</strain>
    </source>
</reference>
<dbReference type="PROSITE" id="PS50923">
    <property type="entry name" value="SUSHI"/>
    <property type="match status" value="5"/>
</dbReference>
<dbReference type="RefSeq" id="XP_015154371.2">
    <property type="nucleotide sequence ID" value="XM_015298885.4"/>
</dbReference>
<evidence type="ECO:0000256" key="2">
    <source>
        <dbReference type="ARBA" id="ARBA00022729"/>
    </source>
</evidence>